<gene>
    <name evidence="6" type="primary">asd</name>
    <name evidence="6" type="ORF">ENV82_00225</name>
</gene>
<dbReference type="GO" id="GO:0050661">
    <property type="term" value="F:NADP binding"/>
    <property type="evidence" value="ECO:0007669"/>
    <property type="project" value="InterPro"/>
</dbReference>
<dbReference type="NCBIfam" id="TIGR00978">
    <property type="entry name" value="asd_EA"/>
    <property type="match status" value="1"/>
</dbReference>
<dbReference type="InterPro" id="IPR005676">
    <property type="entry name" value="Asp_semi-ald_DH_pep-lack"/>
</dbReference>
<dbReference type="SUPFAM" id="SSF51735">
    <property type="entry name" value="NAD(P)-binding Rossmann-fold domains"/>
    <property type="match status" value="1"/>
</dbReference>
<feature type="active site" description="Acyl-thioester intermediate" evidence="4">
    <location>
        <position position="143"/>
    </location>
</feature>
<dbReference type="GO" id="GO:0051287">
    <property type="term" value="F:NAD binding"/>
    <property type="evidence" value="ECO:0007669"/>
    <property type="project" value="InterPro"/>
</dbReference>
<evidence type="ECO:0000256" key="1">
    <source>
        <dbReference type="ARBA" id="ARBA00010584"/>
    </source>
</evidence>
<dbReference type="CDD" id="cd02315">
    <property type="entry name" value="ScASADH_like_N"/>
    <property type="match status" value="1"/>
</dbReference>
<comment type="similarity">
    <text evidence="1">Belongs to the aspartate-semialdehyde dehydrogenase family.</text>
</comment>
<dbReference type="AlphaFoldDB" id="A0A7C4Y3F9"/>
<dbReference type="NCBIfam" id="NF006416">
    <property type="entry name" value="PRK08664.1"/>
    <property type="match status" value="1"/>
</dbReference>
<dbReference type="CDD" id="cd18130">
    <property type="entry name" value="ASADH_C_arch_fung_like"/>
    <property type="match status" value="1"/>
</dbReference>
<dbReference type="SMART" id="SM00859">
    <property type="entry name" value="Semialdhyde_dh"/>
    <property type="match status" value="1"/>
</dbReference>
<protein>
    <submittedName>
        <fullName evidence="6">Aspartate-semialdehyde dehydrogenase</fullName>
        <ecNumber evidence="6">1.2.1.11</ecNumber>
    </submittedName>
</protein>
<dbReference type="InterPro" id="IPR051823">
    <property type="entry name" value="ASADH-related"/>
</dbReference>
<dbReference type="GO" id="GO:0009086">
    <property type="term" value="P:methionine biosynthetic process"/>
    <property type="evidence" value="ECO:0007669"/>
    <property type="project" value="UniProtKB-ARBA"/>
</dbReference>
<dbReference type="SUPFAM" id="SSF55347">
    <property type="entry name" value="Glyceraldehyde-3-phosphate dehydrogenase-like, C-terminal domain"/>
    <property type="match status" value="1"/>
</dbReference>
<proteinExistence type="inferred from homology"/>
<dbReference type="PANTHER" id="PTHR46718">
    <property type="entry name" value="ASPARTATE-SEMIALDEHYDE DEHYDROGENASE"/>
    <property type="match status" value="1"/>
</dbReference>
<evidence type="ECO:0000313" key="6">
    <source>
        <dbReference type="EMBL" id="HGW59860.1"/>
    </source>
</evidence>
<dbReference type="EC" id="1.2.1.11" evidence="6"/>
<dbReference type="Pfam" id="PF02774">
    <property type="entry name" value="Semialdhyde_dhC"/>
    <property type="match status" value="1"/>
</dbReference>
<feature type="domain" description="Semialdehyde dehydrogenase NAD-binding" evidence="5">
    <location>
        <begin position="4"/>
        <end position="128"/>
    </location>
</feature>
<feature type="active site" description="Proton acceptor" evidence="4">
    <location>
        <position position="235"/>
    </location>
</feature>
<dbReference type="Gene3D" id="3.30.360.10">
    <property type="entry name" value="Dihydrodipicolinate Reductase, domain 2"/>
    <property type="match status" value="1"/>
</dbReference>
<organism evidence="6">
    <name type="scientific">Caldisericum exile</name>
    <dbReference type="NCBI Taxonomy" id="693075"/>
    <lineage>
        <taxon>Bacteria</taxon>
        <taxon>Pseudomonadati</taxon>
        <taxon>Caldisericota/Cryosericota group</taxon>
        <taxon>Caldisericota</taxon>
        <taxon>Caldisericia</taxon>
        <taxon>Caldisericales</taxon>
        <taxon>Caldisericaceae</taxon>
        <taxon>Caldisericum</taxon>
    </lineage>
</organism>
<keyword evidence="3 6" id="KW-0560">Oxidoreductase</keyword>
<dbReference type="InterPro" id="IPR012280">
    <property type="entry name" value="Semialdhyde_DH_dimer_dom"/>
</dbReference>
<dbReference type="InterPro" id="IPR000534">
    <property type="entry name" value="Semialdehyde_DH_NAD-bd"/>
</dbReference>
<dbReference type="PIRSF" id="PIRSF000148">
    <property type="entry name" value="ASA_dh"/>
    <property type="match status" value="1"/>
</dbReference>
<dbReference type="Pfam" id="PF01118">
    <property type="entry name" value="Semialdhyde_dh"/>
    <property type="match status" value="1"/>
</dbReference>
<dbReference type="GO" id="GO:0046983">
    <property type="term" value="F:protein dimerization activity"/>
    <property type="evidence" value="ECO:0007669"/>
    <property type="project" value="InterPro"/>
</dbReference>
<evidence type="ECO:0000259" key="5">
    <source>
        <dbReference type="SMART" id="SM00859"/>
    </source>
</evidence>
<evidence type="ECO:0000256" key="4">
    <source>
        <dbReference type="PIRSR" id="PIRSR000148-1"/>
    </source>
</evidence>
<evidence type="ECO:0000256" key="3">
    <source>
        <dbReference type="ARBA" id="ARBA00023002"/>
    </source>
</evidence>
<comment type="caution">
    <text evidence="6">The sequence shown here is derived from an EMBL/GenBank/DDBJ whole genome shotgun (WGS) entry which is preliminary data.</text>
</comment>
<dbReference type="GO" id="GO:0009088">
    <property type="term" value="P:threonine biosynthetic process"/>
    <property type="evidence" value="ECO:0007669"/>
    <property type="project" value="TreeGrafter"/>
</dbReference>
<sequence length="339" mass="37338">MKKKVAVLGATGMVGQRFVSLLNEHPYFEVTSLYASKNSAGKKYKDAVNWVIEPPLPSYAKDVVLKSFDERVEEDIVFSALPKEVADTLEIDLAKEGKFVFSNTASHRFDPFVPILIPEVNPHHIEAVKYQKTEGFIITNANCSTTGLVIPLKALMEKFTVKSVFVVTMQAISGAGINGLSALLIQGNVLPYIEKEEEKIESETRKILGEFKDGFILKSLPVFARANRVPVREGHTEVVFVETDADCEDAKLAFKNFVGIPQEISLPTAPEKPILLHEEMFRPQPVLDVNSGKGMSVSVGRIRKNNGFLTFTLLSHNTIRGAAGGSVLNAEFALKEGFI</sequence>
<dbReference type="GO" id="GO:0004073">
    <property type="term" value="F:aspartate-semialdehyde dehydrogenase activity"/>
    <property type="evidence" value="ECO:0007669"/>
    <property type="project" value="UniProtKB-EC"/>
</dbReference>
<name>A0A7C4Y3F9_9BACT</name>
<keyword evidence="2" id="KW-0521">NADP</keyword>
<evidence type="ECO:0000256" key="2">
    <source>
        <dbReference type="ARBA" id="ARBA00022857"/>
    </source>
</evidence>
<dbReference type="PANTHER" id="PTHR46718:SF1">
    <property type="entry name" value="ASPARTATE-SEMIALDEHYDE DEHYDROGENASE"/>
    <property type="match status" value="1"/>
</dbReference>
<dbReference type="InterPro" id="IPR036291">
    <property type="entry name" value="NAD(P)-bd_dom_sf"/>
</dbReference>
<dbReference type="EMBL" id="DTHV01000010">
    <property type="protein sequence ID" value="HGW59860.1"/>
    <property type="molecule type" value="Genomic_DNA"/>
</dbReference>
<reference evidence="6" key="1">
    <citation type="journal article" date="2020" name="mSystems">
        <title>Genome- and Community-Level Interaction Insights into Carbon Utilization and Element Cycling Functions of Hydrothermarchaeota in Hydrothermal Sediment.</title>
        <authorList>
            <person name="Zhou Z."/>
            <person name="Liu Y."/>
            <person name="Xu W."/>
            <person name="Pan J."/>
            <person name="Luo Z.H."/>
            <person name="Li M."/>
        </authorList>
    </citation>
    <scope>NUCLEOTIDE SEQUENCE [LARGE SCALE GENOMIC DNA]</scope>
    <source>
        <strain evidence="6">SpSt-794</strain>
    </source>
</reference>
<accession>A0A7C4Y3F9</accession>
<dbReference type="Gene3D" id="3.40.50.720">
    <property type="entry name" value="NAD(P)-binding Rossmann-like Domain"/>
    <property type="match status" value="1"/>
</dbReference>